<comment type="caution">
    <text evidence="7">The sequence shown here is derived from an EMBL/GenBank/DDBJ whole genome shotgun (WGS) entry which is preliminary data.</text>
</comment>
<dbReference type="Gene3D" id="3.60.15.10">
    <property type="entry name" value="Ribonuclease Z/Hydroxyacylglutathione hydrolase-like"/>
    <property type="match status" value="1"/>
</dbReference>
<reference evidence="7 8" key="1">
    <citation type="submission" date="2023-07" db="EMBL/GenBank/DDBJ databases">
        <title>Sorghum-associated microbial communities from plants grown in Nebraska, USA.</title>
        <authorList>
            <person name="Schachtman D."/>
        </authorList>
    </citation>
    <scope>NUCLEOTIDE SEQUENCE [LARGE SCALE GENOMIC DNA]</scope>
    <source>
        <strain evidence="7 8">CC60</strain>
    </source>
</reference>
<evidence type="ECO:0000256" key="4">
    <source>
        <dbReference type="ARBA" id="ARBA00022833"/>
    </source>
</evidence>
<keyword evidence="8" id="KW-1185">Reference proteome</keyword>
<name>A0ABT9SWS6_9GAMM</name>
<accession>A0ABT9SWS6</accession>
<evidence type="ECO:0000313" key="8">
    <source>
        <dbReference type="Proteomes" id="UP001237737"/>
    </source>
</evidence>
<comment type="similarity">
    <text evidence="1">Belongs to the metallo-beta-lactamase superfamily.</text>
</comment>
<dbReference type="InterPro" id="IPR001279">
    <property type="entry name" value="Metallo-B-lactamas"/>
</dbReference>
<keyword evidence="3" id="KW-0378">Hydrolase</keyword>
<protein>
    <submittedName>
        <fullName evidence="7">Glyoxylase-like metal-dependent hydrolase (Beta-lactamase superfamily II)</fullName>
    </submittedName>
</protein>
<dbReference type="PANTHER" id="PTHR42978">
    <property type="entry name" value="QUORUM-QUENCHING LACTONASE YTNP-RELATED-RELATED"/>
    <property type="match status" value="1"/>
</dbReference>
<evidence type="ECO:0000256" key="1">
    <source>
        <dbReference type="ARBA" id="ARBA00007749"/>
    </source>
</evidence>
<dbReference type="EMBL" id="JAUSSK010000001">
    <property type="protein sequence ID" value="MDQ0008422.1"/>
    <property type="molecule type" value="Genomic_DNA"/>
</dbReference>
<dbReference type="SMART" id="SM00849">
    <property type="entry name" value="Lactamase_B"/>
    <property type="match status" value="1"/>
</dbReference>
<dbReference type="Proteomes" id="UP001237737">
    <property type="component" value="Unassembled WGS sequence"/>
</dbReference>
<evidence type="ECO:0000259" key="6">
    <source>
        <dbReference type="SMART" id="SM00849"/>
    </source>
</evidence>
<dbReference type="RefSeq" id="WP_306847077.1">
    <property type="nucleotide sequence ID" value="NZ_JAUSSK010000001.1"/>
</dbReference>
<evidence type="ECO:0000256" key="3">
    <source>
        <dbReference type="ARBA" id="ARBA00022801"/>
    </source>
</evidence>
<sequence length="324" mass="33757">MIIILSSVDFTMKVFPAAMFRASAMALAVTAFGTAVGADAPVAPGFYKFKLGAVTVVALSDGSFQLPASGLMVEARKGEVKAALAKAHVGDKVPTSVNAFLIDTGRKRILIDAGSGALLGPTLGQVTHNLQAAGYEPDQIDEVLITHLHADHVGGLIDHGTLAYPNATVRVDEKELSFWKDPSNITKVDPSVQATFDAVATALKPYGEAGHIETFQAGDLVEPDITAVAEPGHTAGHTGFRVESDGKVLLVWGDLVHLALVQFPDPKVTIKFDSTPAAAVVSREKAFSAASKGGYYVAGAHIDFPGIGKVSKSGAGFTWTPVGP</sequence>
<keyword evidence="2" id="KW-0479">Metal-binding</keyword>
<keyword evidence="5" id="KW-0732">Signal</keyword>
<feature type="chain" id="PRO_5047139144" evidence="5">
    <location>
        <begin position="29"/>
        <end position="324"/>
    </location>
</feature>
<evidence type="ECO:0000313" key="7">
    <source>
        <dbReference type="EMBL" id="MDQ0008422.1"/>
    </source>
</evidence>
<dbReference type="PANTHER" id="PTHR42978:SF6">
    <property type="entry name" value="QUORUM-QUENCHING LACTONASE YTNP-RELATED"/>
    <property type="match status" value="1"/>
</dbReference>
<evidence type="ECO:0000256" key="5">
    <source>
        <dbReference type="SAM" id="SignalP"/>
    </source>
</evidence>
<feature type="domain" description="Metallo-beta-lactamase" evidence="6">
    <location>
        <begin position="96"/>
        <end position="301"/>
    </location>
</feature>
<evidence type="ECO:0000256" key="2">
    <source>
        <dbReference type="ARBA" id="ARBA00022723"/>
    </source>
</evidence>
<dbReference type="InterPro" id="IPR051013">
    <property type="entry name" value="MBL_superfamily_lactonases"/>
</dbReference>
<keyword evidence="4" id="KW-0862">Zinc</keyword>
<organism evidence="7 8">
    <name type="scientific">Luteibacter jiangsuensis</name>
    <dbReference type="NCBI Taxonomy" id="637577"/>
    <lineage>
        <taxon>Bacteria</taxon>
        <taxon>Pseudomonadati</taxon>
        <taxon>Pseudomonadota</taxon>
        <taxon>Gammaproteobacteria</taxon>
        <taxon>Lysobacterales</taxon>
        <taxon>Rhodanobacteraceae</taxon>
        <taxon>Luteibacter</taxon>
    </lineage>
</organism>
<dbReference type="Pfam" id="PF00753">
    <property type="entry name" value="Lactamase_B"/>
    <property type="match status" value="1"/>
</dbReference>
<feature type="signal peptide" evidence="5">
    <location>
        <begin position="1"/>
        <end position="28"/>
    </location>
</feature>
<gene>
    <name evidence="7" type="ORF">J2T07_000581</name>
</gene>
<dbReference type="InterPro" id="IPR036866">
    <property type="entry name" value="RibonucZ/Hydroxyglut_hydro"/>
</dbReference>
<dbReference type="CDD" id="cd07720">
    <property type="entry name" value="OPHC2-like_MBL-fold"/>
    <property type="match status" value="1"/>
</dbReference>
<dbReference type="SUPFAM" id="SSF56281">
    <property type="entry name" value="Metallo-hydrolase/oxidoreductase"/>
    <property type="match status" value="1"/>
</dbReference>
<proteinExistence type="inferred from homology"/>